<feature type="binding site" evidence="11">
    <location>
        <position position="91"/>
    </location>
    <ligand>
        <name>Zn(2+)</name>
        <dbReference type="ChEBI" id="CHEBI:29105"/>
    </ligand>
</feature>
<dbReference type="CDD" id="cd07153">
    <property type="entry name" value="Fur_like"/>
    <property type="match status" value="1"/>
</dbReference>
<evidence type="ECO:0000256" key="11">
    <source>
        <dbReference type="PIRSR" id="PIRSR602481-1"/>
    </source>
</evidence>
<dbReference type="EMBL" id="FTRV01000008">
    <property type="protein sequence ID" value="SPM26806.1"/>
    <property type="molecule type" value="Genomic_DNA"/>
</dbReference>
<dbReference type="InterPro" id="IPR002481">
    <property type="entry name" value="FUR"/>
</dbReference>
<evidence type="ECO:0000313" key="13">
    <source>
        <dbReference type="EMBL" id="SPM26806.1"/>
    </source>
</evidence>
<evidence type="ECO:0000256" key="4">
    <source>
        <dbReference type="ARBA" id="ARBA00022491"/>
    </source>
</evidence>
<dbReference type="Proteomes" id="UP000241595">
    <property type="component" value="Unassembled WGS sequence"/>
</dbReference>
<evidence type="ECO:0000313" key="14">
    <source>
        <dbReference type="Proteomes" id="UP000241595"/>
    </source>
</evidence>
<comment type="similarity">
    <text evidence="2">Belongs to the Fur family.</text>
</comment>
<dbReference type="GO" id="GO:0045892">
    <property type="term" value="P:negative regulation of DNA-templated transcription"/>
    <property type="evidence" value="ECO:0007669"/>
    <property type="project" value="TreeGrafter"/>
</dbReference>
<feature type="compositionally biased region" description="Pro residues" evidence="12">
    <location>
        <begin position="164"/>
        <end position="181"/>
    </location>
</feature>
<gene>
    <name evidence="13" type="ORF">MTAB308_281</name>
</gene>
<evidence type="ECO:0000256" key="9">
    <source>
        <dbReference type="ARBA" id="ARBA00023125"/>
    </source>
</evidence>
<dbReference type="GO" id="GO:1900376">
    <property type="term" value="P:regulation of secondary metabolite biosynthetic process"/>
    <property type="evidence" value="ECO:0007669"/>
    <property type="project" value="TreeGrafter"/>
</dbReference>
<feature type="non-terminal residue" evidence="13">
    <location>
        <position position="1"/>
    </location>
</feature>
<evidence type="ECO:0000256" key="3">
    <source>
        <dbReference type="ARBA" id="ARBA00022490"/>
    </source>
</evidence>
<keyword evidence="8" id="KW-0805">Transcription regulation</keyword>
<evidence type="ECO:0000256" key="10">
    <source>
        <dbReference type="ARBA" id="ARBA00023163"/>
    </source>
</evidence>
<reference evidence="13 14" key="1">
    <citation type="submission" date="2017-01" db="EMBL/GenBank/DDBJ databases">
        <authorList>
            <consortium name="Urmite Genomes"/>
        </authorList>
    </citation>
    <scope>NUCLEOTIDE SEQUENCE [LARGE SCALE GENOMIC DNA]</scope>
    <source>
        <strain evidence="13 14">AB308</strain>
    </source>
</reference>
<evidence type="ECO:0000256" key="12">
    <source>
        <dbReference type="SAM" id="MobiDB-lite"/>
    </source>
</evidence>
<evidence type="ECO:0000256" key="5">
    <source>
        <dbReference type="ARBA" id="ARBA00022723"/>
    </source>
</evidence>
<feature type="region of interest" description="Disordered" evidence="12">
    <location>
        <begin position="145"/>
        <end position="185"/>
    </location>
</feature>
<keyword evidence="14" id="KW-1185">Reference proteome</keyword>
<feature type="binding site" evidence="11">
    <location>
        <position position="94"/>
    </location>
    <ligand>
        <name>Zn(2+)</name>
        <dbReference type="ChEBI" id="CHEBI:29105"/>
    </ligand>
</feature>
<dbReference type="Gene3D" id="3.30.1490.190">
    <property type="match status" value="1"/>
</dbReference>
<dbReference type="GO" id="GO:0000976">
    <property type="term" value="F:transcription cis-regulatory region binding"/>
    <property type="evidence" value="ECO:0007669"/>
    <property type="project" value="TreeGrafter"/>
</dbReference>
<dbReference type="PANTHER" id="PTHR33202:SF18">
    <property type="entry name" value="TRANSCRIPTIONAL REGULATOR FURA"/>
    <property type="match status" value="1"/>
</dbReference>
<evidence type="ECO:0000256" key="8">
    <source>
        <dbReference type="ARBA" id="ARBA00023015"/>
    </source>
</evidence>
<organism evidence="13 14">
    <name type="scientific">Mycobacterium terramassiliense</name>
    <dbReference type="NCBI Taxonomy" id="1841859"/>
    <lineage>
        <taxon>Bacteria</taxon>
        <taxon>Bacillati</taxon>
        <taxon>Actinomycetota</taxon>
        <taxon>Actinomycetes</taxon>
        <taxon>Mycobacteriales</taxon>
        <taxon>Mycobacteriaceae</taxon>
        <taxon>Mycobacterium</taxon>
    </lineage>
</organism>
<comment type="subcellular location">
    <subcellularLocation>
        <location evidence="1">Cytoplasm</location>
    </subcellularLocation>
</comment>
<dbReference type="PANTHER" id="PTHR33202">
    <property type="entry name" value="ZINC UPTAKE REGULATION PROTEIN"/>
    <property type="match status" value="1"/>
</dbReference>
<proteinExistence type="inferred from homology"/>
<comment type="cofactor">
    <cofactor evidence="11">
        <name>Zn(2+)</name>
        <dbReference type="ChEBI" id="CHEBI:29105"/>
    </cofactor>
    <text evidence="11">Binds 1 zinc ion per subunit.</text>
</comment>
<evidence type="ECO:0000256" key="1">
    <source>
        <dbReference type="ARBA" id="ARBA00004496"/>
    </source>
</evidence>
<keyword evidence="3" id="KW-0963">Cytoplasm</keyword>
<dbReference type="GO" id="GO:0008270">
    <property type="term" value="F:zinc ion binding"/>
    <property type="evidence" value="ECO:0007669"/>
    <property type="project" value="TreeGrafter"/>
</dbReference>
<name>A0A2U3N5J4_9MYCO</name>
<feature type="binding site" evidence="11">
    <location>
        <position position="134"/>
    </location>
    <ligand>
        <name>Zn(2+)</name>
        <dbReference type="ChEBI" id="CHEBI:29105"/>
    </ligand>
</feature>
<dbReference type="InterPro" id="IPR036390">
    <property type="entry name" value="WH_DNA-bd_sf"/>
</dbReference>
<sequence length="241" mass="25126">VARYAERLRSADLRVTRPRIAVLHSVHLNPHADTETIIEAVRACLPDVSRQAVYDILHALTDVGLLRRVQPPGSVARYETRVGDNHHHMVCRSCGAIADVDCAVGVAPCMTVSDTNGFHLDGAEVIYWGRCPSCSVSEVSEAIGDHSPTEQLPNGMLCSGDSGNPPPSDAQPLPTPAPAPGPGEWLVPGPLTPITGLKAAGIGTGGVGAKAGGARYDIADATVASNEPRIEPSVSPPSTSR</sequence>
<dbReference type="InterPro" id="IPR036388">
    <property type="entry name" value="WH-like_DNA-bd_sf"/>
</dbReference>
<keyword evidence="7" id="KW-0408">Iron</keyword>
<keyword evidence="10" id="KW-0804">Transcription</keyword>
<evidence type="ECO:0000256" key="2">
    <source>
        <dbReference type="ARBA" id="ARBA00007957"/>
    </source>
</evidence>
<dbReference type="GO" id="GO:0005737">
    <property type="term" value="C:cytoplasm"/>
    <property type="evidence" value="ECO:0007669"/>
    <property type="project" value="UniProtKB-SubCell"/>
</dbReference>
<keyword evidence="6 11" id="KW-0862">Zinc</keyword>
<evidence type="ECO:0000256" key="6">
    <source>
        <dbReference type="ARBA" id="ARBA00022833"/>
    </source>
</evidence>
<keyword evidence="9" id="KW-0238">DNA-binding</keyword>
<keyword evidence="4" id="KW-0678">Repressor</keyword>
<dbReference type="InterPro" id="IPR043135">
    <property type="entry name" value="Fur_C"/>
</dbReference>
<dbReference type="STRING" id="1841859.GCA_900157385_00275"/>
<dbReference type="Gene3D" id="1.10.10.10">
    <property type="entry name" value="Winged helix-like DNA-binding domain superfamily/Winged helix DNA-binding domain"/>
    <property type="match status" value="1"/>
</dbReference>
<accession>A0A2U3N5J4</accession>
<evidence type="ECO:0000256" key="7">
    <source>
        <dbReference type="ARBA" id="ARBA00023004"/>
    </source>
</evidence>
<feature type="binding site" evidence="11">
    <location>
        <position position="131"/>
    </location>
    <ligand>
        <name>Zn(2+)</name>
        <dbReference type="ChEBI" id="CHEBI:29105"/>
    </ligand>
</feature>
<dbReference type="SUPFAM" id="SSF46785">
    <property type="entry name" value="Winged helix' DNA-binding domain"/>
    <property type="match status" value="1"/>
</dbReference>
<dbReference type="Pfam" id="PF01475">
    <property type="entry name" value="FUR"/>
    <property type="match status" value="1"/>
</dbReference>
<keyword evidence="5 11" id="KW-0479">Metal-binding</keyword>
<dbReference type="AlphaFoldDB" id="A0A2U3N5J4"/>
<protein>
    <submittedName>
        <fullName evidence="13">Ferric uptake regulation protein</fullName>
    </submittedName>
</protein>
<dbReference type="GO" id="GO:0003700">
    <property type="term" value="F:DNA-binding transcription factor activity"/>
    <property type="evidence" value="ECO:0007669"/>
    <property type="project" value="InterPro"/>
</dbReference>